<accession>A0A6A5ENS2</accession>
<reference evidence="1 2" key="1">
    <citation type="submission" date="2019-06" db="EMBL/GenBank/DDBJ databases">
        <title>A chromosome-scale genome assembly of the European perch, Perca fluviatilis.</title>
        <authorList>
            <person name="Roques C."/>
            <person name="Zahm M."/>
            <person name="Cabau C."/>
            <person name="Klopp C."/>
            <person name="Bouchez O."/>
            <person name="Donnadieu C."/>
            <person name="Kuhl H."/>
            <person name="Gislard M."/>
            <person name="Guendouz S."/>
            <person name="Journot L."/>
            <person name="Haffray P."/>
            <person name="Bestin A."/>
            <person name="Morvezen R."/>
            <person name="Feron R."/>
            <person name="Wen M."/>
            <person name="Jouanno E."/>
            <person name="Herpin A."/>
            <person name="Schartl M."/>
            <person name="Postlethwait J."/>
            <person name="Schaerlinger B."/>
            <person name="Chardard D."/>
            <person name="Lecocq T."/>
            <person name="Poncet C."/>
            <person name="Jaffrelo L."/>
            <person name="Lampietro C."/>
            <person name="Guiguen Y."/>
        </authorList>
    </citation>
    <scope>NUCLEOTIDE SEQUENCE [LARGE SCALE GENOMIC DNA]</scope>
    <source>
        <tissue evidence="1">Blood</tissue>
    </source>
</reference>
<dbReference type="AlphaFoldDB" id="A0A6A5ENS2"/>
<sequence>MLTGEGDGGRRLLRLVCIYKGEGQPISPVRSLAKFPKESCWVCRPVCLWTPSCSSSRPRAWGRRLGLT</sequence>
<dbReference type="Proteomes" id="UP000465112">
    <property type="component" value="Chromosome 15"/>
</dbReference>
<evidence type="ECO:0000313" key="1">
    <source>
        <dbReference type="EMBL" id="KAF1380039.1"/>
    </source>
</evidence>
<organism evidence="1 2">
    <name type="scientific">Perca fluviatilis</name>
    <name type="common">European perch</name>
    <dbReference type="NCBI Taxonomy" id="8168"/>
    <lineage>
        <taxon>Eukaryota</taxon>
        <taxon>Metazoa</taxon>
        <taxon>Chordata</taxon>
        <taxon>Craniata</taxon>
        <taxon>Vertebrata</taxon>
        <taxon>Euteleostomi</taxon>
        <taxon>Actinopterygii</taxon>
        <taxon>Neopterygii</taxon>
        <taxon>Teleostei</taxon>
        <taxon>Neoteleostei</taxon>
        <taxon>Acanthomorphata</taxon>
        <taxon>Eupercaria</taxon>
        <taxon>Perciformes</taxon>
        <taxon>Percoidei</taxon>
        <taxon>Percidae</taxon>
        <taxon>Percinae</taxon>
        <taxon>Perca</taxon>
    </lineage>
</organism>
<name>A0A6A5ENS2_PERFL</name>
<dbReference type="EMBL" id="VHII01000015">
    <property type="protein sequence ID" value="KAF1380039.1"/>
    <property type="molecule type" value="Genomic_DNA"/>
</dbReference>
<gene>
    <name evidence="1" type="ORF">PFLUV_G00182350</name>
</gene>
<comment type="caution">
    <text evidence="1">The sequence shown here is derived from an EMBL/GenBank/DDBJ whole genome shotgun (WGS) entry which is preliminary data.</text>
</comment>
<evidence type="ECO:0000313" key="2">
    <source>
        <dbReference type="Proteomes" id="UP000465112"/>
    </source>
</evidence>
<proteinExistence type="predicted"/>
<keyword evidence="2" id="KW-1185">Reference proteome</keyword>
<protein>
    <submittedName>
        <fullName evidence="1">Uncharacterized protein</fullName>
    </submittedName>
</protein>